<dbReference type="EMBL" id="CP126215">
    <property type="protein sequence ID" value="WIA17261.1"/>
    <property type="molecule type" value="Genomic_DNA"/>
</dbReference>
<evidence type="ECO:0000256" key="7">
    <source>
        <dbReference type="ARBA" id="ARBA00022801"/>
    </source>
</evidence>
<keyword evidence="4 11" id="KW-0479">Metal-binding</keyword>
<feature type="compositionally biased region" description="Low complexity" evidence="12">
    <location>
        <begin position="998"/>
        <end position="1016"/>
    </location>
</feature>
<evidence type="ECO:0000256" key="8">
    <source>
        <dbReference type="ARBA" id="ARBA00022806"/>
    </source>
</evidence>
<dbReference type="Gene3D" id="3.40.50.300">
    <property type="entry name" value="P-loop containing nucleotide triphosphate hydrolases"/>
    <property type="match status" value="2"/>
</dbReference>
<dbReference type="InterPro" id="IPR018999">
    <property type="entry name" value="UPF1_CH/ZBD"/>
</dbReference>
<dbReference type="InterPro" id="IPR040812">
    <property type="entry name" value="UPF1_1B_dom"/>
</dbReference>
<feature type="region of interest" description="C4" evidence="11">
    <location>
        <begin position="153"/>
        <end position="183"/>
    </location>
</feature>
<dbReference type="Gene3D" id="2.40.30.230">
    <property type="match status" value="1"/>
</dbReference>
<dbReference type="SUPFAM" id="SSF52540">
    <property type="entry name" value="P-loop containing nucleoside triphosphate hydrolases"/>
    <property type="match status" value="1"/>
</dbReference>
<proteinExistence type="inferred from homology"/>
<evidence type="ECO:0000256" key="5">
    <source>
        <dbReference type="ARBA" id="ARBA00022741"/>
    </source>
</evidence>
<feature type="region of interest" description="CC/SHH/C" evidence="11">
    <location>
        <begin position="107"/>
        <end position="135"/>
    </location>
</feature>
<dbReference type="Pfam" id="PF13086">
    <property type="entry name" value="AAA_11"/>
    <property type="match status" value="2"/>
</dbReference>
<evidence type="ECO:0000256" key="3">
    <source>
        <dbReference type="ARBA" id="ARBA00022490"/>
    </source>
</evidence>
<evidence type="ECO:0000256" key="2">
    <source>
        <dbReference type="ARBA" id="ARBA00007913"/>
    </source>
</evidence>
<dbReference type="Pfam" id="PF09416">
    <property type="entry name" value="UPF1_Zn_bind"/>
    <property type="match status" value="1"/>
</dbReference>
<dbReference type="CDD" id="cd21407">
    <property type="entry name" value="1B_UPF1-like"/>
    <property type="match status" value="1"/>
</dbReference>
<dbReference type="InterPro" id="IPR047187">
    <property type="entry name" value="SF1_C_Upf1"/>
</dbReference>
<accession>A0ABY8U721</accession>
<keyword evidence="10" id="KW-0067">ATP-binding</keyword>
<dbReference type="CDD" id="cd18808">
    <property type="entry name" value="SF1_C_Upf1"/>
    <property type="match status" value="1"/>
</dbReference>
<evidence type="ECO:0000256" key="6">
    <source>
        <dbReference type="ARBA" id="ARBA00022771"/>
    </source>
</evidence>
<dbReference type="InterPro" id="IPR041679">
    <property type="entry name" value="DNA2/NAM7-like_C"/>
</dbReference>
<keyword evidence="5" id="KW-0547">Nucleotide-binding</keyword>
<dbReference type="InterPro" id="IPR045055">
    <property type="entry name" value="DNA2/NAM7-like"/>
</dbReference>
<sequence length="1170" mass="123981">MASNVFSQNFATQAPFGDLTLADNTVAGGLLSFQDFPASQDHYYEFNDFSQLQGINTGFADGIAAGVEQLRFDDGFDEASSTHTPEQLPEWACAYCGVHNPSCVVKCIYSGKWFCNGRMGSSGSCIVVHLVKSKCREVQLHRDSPLGEAVLECYASGNKNVFSLGFVPVAGDNTVVLLARDTPPNHPSTRDLGVDMSQWQPIIEDRQFVAWMVKVPSEEERLRSRRLTPQQVTALEELWKAAPEARLEDLEGGTEEPENQLTPAVLRYEDAAQYQAVFRPLVKLEADYDKASKEAQRRENITVRWDVGLNKKKLACFFFPQDDVEVKLMMGDELRLKHRCPSGRPAWEGTGHVIITGGSSEEVCLEMAKPEVPEDTSVGFSLEFVWKATSFERMSGALKLFKDYSASISGYLFHILLGHEVEPITLRIPLPKASFSAPNLPELNHSQLHAVRSVLQQPLSLIQGPPGTGKTVTSATIVYHLCTTAGSQVLVCAPSNVGVDQLAEKVAASGLKVVRLCAKSREAVASPVEHLTLHHQVAHLNLPGSELFRKLRQLKSEKGGLTSQDERHFAQLRRSLEAEVLAHADVVCATCVGAGDARLAALRFQHVLVDECTQASEPEALIPLVLGAKQVILVGDHCQLPPVIMCKRAAEAGLCQSLFERLRLLGVKPIRLQVQYRMHPCLSEFPSNTFYEGTLQNGAGAGDRRGGAPAFPWPKPDKPMMFWVQLGAEEISASGTSYLNRTEAANVEKLLTRFLQAGVLPAQLGVITPYEGQRANIVATLLRHGPLRQDLYKAVEVSSVDAFQGREKDYIIVSCVRSNEQSGIGFLADPRRMNVALTRARYGLILLGNPRVLSRQPLWNALLSHFKEHELLVEGPLTNLKPSMIALSQPKRKFDRAAFGVGGVGAGGMGAIGRYHPPERVGDPIPGSFAAAAAAAAGAGAGSAAAAAMNGLSGMMPAGPAAAAAAAGFRAMDGPGYLPFAGPSYAIPAAVGFDSSRPGRLSSSISGRPQSSSSSSQLGLNTQPDFGLGAPGSSQSSFGVGGLGGYVDGVLGTGLSGLLNTQPGLMSQAGAMSQAGGSSGAGANGAAAAGVSVNLPGLGLSGFPDTQGLSQASFGFGAGADDPYGASLGLGGAGMDASGVLSQAGFDQSQIGDILGAPSTQPAVGNKFGG</sequence>
<keyword evidence="6 11" id="KW-0863">Zinc-finger</keyword>
<name>A0ABY8U721_TETOB</name>
<dbReference type="Gene3D" id="6.10.140.1240">
    <property type="match status" value="1"/>
</dbReference>
<evidence type="ECO:0000256" key="4">
    <source>
        <dbReference type="ARBA" id="ARBA00022723"/>
    </source>
</evidence>
<evidence type="ECO:0000259" key="13">
    <source>
        <dbReference type="PROSITE" id="PS51997"/>
    </source>
</evidence>
<keyword evidence="9 11" id="KW-0862">Zinc</keyword>
<protein>
    <recommendedName>
        <fullName evidence="13">Upf1 domain-containing protein</fullName>
    </recommendedName>
</protein>
<evidence type="ECO:0000313" key="14">
    <source>
        <dbReference type="EMBL" id="WIA17261.1"/>
    </source>
</evidence>
<dbReference type="Pfam" id="PF18141">
    <property type="entry name" value="UPF1_1B_dom"/>
    <property type="match status" value="1"/>
</dbReference>
<feature type="domain" description="Upf1" evidence="13">
    <location>
        <begin position="85"/>
        <end position="242"/>
    </location>
</feature>
<gene>
    <name evidence="14" type="ORF">OEZ85_014134</name>
</gene>
<keyword evidence="3" id="KW-0963">Cytoplasm</keyword>
<feature type="region of interest" description="C3H" evidence="11">
    <location>
        <begin position="93"/>
        <end position="125"/>
    </location>
</feature>
<reference evidence="14 15" key="1">
    <citation type="submission" date="2023-05" db="EMBL/GenBank/DDBJ databases">
        <title>A 100% complete, gapless, phased diploid assembly of the Scenedesmus obliquus UTEX 3031 genome.</title>
        <authorList>
            <person name="Biondi T.C."/>
            <person name="Hanschen E.R."/>
            <person name="Kwon T."/>
            <person name="Eng W."/>
            <person name="Kruse C.P.S."/>
            <person name="Koehler S.I."/>
            <person name="Kunde Y."/>
            <person name="Gleasner C.D."/>
            <person name="You Mak K.T."/>
            <person name="Polle J."/>
            <person name="Hovde B.T."/>
            <person name="Starkenburg S.R."/>
        </authorList>
    </citation>
    <scope>NUCLEOTIDE SEQUENCE [LARGE SCALE GENOMIC DNA]</scope>
    <source>
        <strain evidence="14 15">DOE0152z</strain>
    </source>
</reference>
<comment type="similarity">
    <text evidence="2">Belongs to the DNA2/NAM7 helicase family.</text>
</comment>
<dbReference type="Pfam" id="PF13087">
    <property type="entry name" value="AAA_12"/>
    <property type="match status" value="1"/>
</dbReference>
<evidence type="ECO:0000256" key="10">
    <source>
        <dbReference type="ARBA" id="ARBA00022840"/>
    </source>
</evidence>
<keyword evidence="8" id="KW-0347">Helicase</keyword>
<dbReference type="PANTHER" id="PTHR10887">
    <property type="entry name" value="DNA2/NAM7 HELICASE FAMILY"/>
    <property type="match status" value="1"/>
</dbReference>
<dbReference type="CDD" id="cd18039">
    <property type="entry name" value="DEXXQc_UPF1"/>
    <property type="match status" value="1"/>
</dbReference>
<evidence type="ECO:0000256" key="12">
    <source>
        <dbReference type="SAM" id="MobiDB-lite"/>
    </source>
</evidence>
<dbReference type="PANTHER" id="PTHR10887:SF364">
    <property type="entry name" value="REGULATOR OF NONSENSE TRANSCRIPTS 1"/>
    <property type="match status" value="1"/>
</dbReference>
<evidence type="ECO:0000256" key="9">
    <source>
        <dbReference type="ARBA" id="ARBA00022833"/>
    </source>
</evidence>
<keyword evidence="7" id="KW-0378">Hydrolase</keyword>
<dbReference type="InterPro" id="IPR027417">
    <property type="entry name" value="P-loop_NTPase"/>
</dbReference>
<keyword evidence="15" id="KW-1185">Reference proteome</keyword>
<dbReference type="Proteomes" id="UP001244341">
    <property type="component" value="Chromosome 8b"/>
</dbReference>
<dbReference type="PROSITE" id="PS51997">
    <property type="entry name" value="UPF1_CH_RICH"/>
    <property type="match status" value="1"/>
</dbReference>
<feature type="region of interest" description="Disordered" evidence="12">
    <location>
        <begin position="998"/>
        <end position="1033"/>
    </location>
</feature>
<organism evidence="14 15">
    <name type="scientific">Tetradesmus obliquus</name>
    <name type="common">Green alga</name>
    <name type="synonym">Acutodesmus obliquus</name>
    <dbReference type="NCBI Taxonomy" id="3088"/>
    <lineage>
        <taxon>Eukaryota</taxon>
        <taxon>Viridiplantae</taxon>
        <taxon>Chlorophyta</taxon>
        <taxon>core chlorophytes</taxon>
        <taxon>Chlorophyceae</taxon>
        <taxon>CS clade</taxon>
        <taxon>Sphaeropleales</taxon>
        <taxon>Scenedesmaceae</taxon>
        <taxon>Tetradesmus</taxon>
    </lineage>
</organism>
<evidence type="ECO:0000313" key="15">
    <source>
        <dbReference type="Proteomes" id="UP001244341"/>
    </source>
</evidence>
<comment type="subcellular location">
    <subcellularLocation>
        <location evidence="1">Cytoplasm</location>
    </subcellularLocation>
</comment>
<evidence type="ECO:0000256" key="11">
    <source>
        <dbReference type="PROSITE-ProRule" id="PRU01341"/>
    </source>
</evidence>
<dbReference type="InterPro" id="IPR041677">
    <property type="entry name" value="DNA2/NAM7_AAA_11"/>
</dbReference>
<evidence type="ECO:0000256" key="1">
    <source>
        <dbReference type="ARBA" id="ARBA00004496"/>
    </source>
</evidence>
<dbReference type="CDD" id="cd21400">
    <property type="entry name" value="ZBD_UPF1-like"/>
    <property type="match status" value="1"/>
</dbReference>